<evidence type="ECO:0000313" key="2">
    <source>
        <dbReference type="EMBL" id="GGR53060.1"/>
    </source>
</evidence>
<evidence type="ECO:0000256" key="1">
    <source>
        <dbReference type="SAM" id="MobiDB-lite"/>
    </source>
</evidence>
<reference evidence="2" key="2">
    <citation type="submission" date="2020-09" db="EMBL/GenBank/DDBJ databases">
        <authorList>
            <person name="Sun Q."/>
            <person name="Ohkuma M."/>
        </authorList>
    </citation>
    <scope>NUCLEOTIDE SEQUENCE</scope>
    <source>
        <strain evidence="2">JCM 4346</strain>
    </source>
</reference>
<comment type="caution">
    <text evidence="2">The sequence shown here is derived from an EMBL/GenBank/DDBJ whole genome shotgun (WGS) entry which is preliminary data.</text>
</comment>
<reference evidence="2" key="1">
    <citation type="journal article" date="2014" name="Int. J. Syst. Evol. Microbiol.">
        <title>Complete genome sequence of Corynebacterium casei LMG S-19264T (=DSM 44701T), isolated from a smear-ripened cheese.</title>
        <authorList>
            <consortium name="US DOE Joint Genome Institute (JGI-PGF)"/>
            <person name="Walter F."/>
            <person name="Albersmeier A."/>
            <person name="Kalinowski J."/>
            <person name="Ruckert C."/>
        </authorList>
    </citation>
    <scope>NUCLEOTIDE SEQUENCE</scope>
    <source>
        <strain evidence="2">JCM 4346</strain>
    </source>
</reference>
<dbReference type="Proteomes" id="UP000658320">
    <property type="component" value="Unassembled WGS sequence"/>
</dbReference>
<feature type="region of interest" description="Disordered" evidence="1">
    <location>
        <begin position="86"/>
        <end position="145"/>
    </location>
</feature>
<dbReference type="AlphaFoldDB" id="A0A918FLY7"/>
<evidence type="ECO:0000313" key="3">
    <source>
        <dbReference type="Proteomes" id="UP000658320"/>
    </source>
</evidence>
<organism evidence="2 3">
    <name type="scientific">Streptomyces aurantiogriseus</name>
    <dbReference type="NCBI Taxonomy" id="66870"/>
    <lineage>
        <taxon>Bacteria</taxon>
        <taxon>Bacillati</taxon>
        <taxon>Actinomycetota</taxon>
        <taxon>Actinomycetes</taxon>
        <taxon>Kitasatosporales</taxon>
        <taxon>Streptomycetaceae</taxon>
        <taxon>Streptomyces</taxon>
    </lineage>
</organism>
<sequence>MTVYCPLSRSEKAYAPSLPVVVVATTFPAASTRVTRASPSGAPAPRTVPRTCAPGRNSTSTRVIPVAPISTDSASGRCLGELTARVTGPGTRSATENSPPPSVCAVTSTSPRTSVTTTTAPATGTPPSAARTTPASPLQPLSSTS</sequence>
<feature type="region of interest" description="Disordered" evidence="1">
    <location>
        <begin position="34"/>
        <end position="61"/>
    </location>
</feature>
<name>A0A918FLY7_9ACTN</name>
<gene>
    <name evidence="2" type="ORF">GCM10010251_82790</name>
</gene>
<feature type="compositionally biased region" description="Low complexity" evidence="1">
    <location>
        <begin position="105"/>
        <end position="136"/>
    </location>
</feature>
<dbReference type="EMBL" id="BMSX01000028">
    <property type="protein sequence ID" value="GGR53060.1"/>
    <property type="molecule type" value="Genomic_DNA"/>
</dbReference>
<proteinExistence type="predicted"/>
<keyword evidence="3" id="KW-1185">Reference proteome</keyword>
<protein>
    <submittedName>
        <fullName evidence="2">Uncharacterized protein</fullName>
    </submittedName>
</protein>
<accession>A0A918FLY7</accession>